<dbReference type="OrthoDB" id="4252033at2"/>
<dbReference type="EMBL" id="FNHI01000012">
    <property type="protein sequence ID" value="SDM70024.1"/>
    <property type="molecule type" value="Genomic_DNA"/>
</dbReference>
<reference evidence="2" key="1">
    <citation type="submission" date="2016-10" db="EMBL/GenBank/DDBJ databases">
        <authorList>
            <person name="Varghese N."/>
            <person name="Submissions S."/>
        </authorList>
    </citation>
    <scope>NUCLEOTIDE SEQUENCE [LARGE SCALE GENOMIC DNA]</scope>
    <source>
        <strain evidence="2">CGMCC 4.7042</strain>
    </source>
</reference>
<dbReference type="GeneID" id="40831012"/>
<dbReference type="Proteomes" id="UP000199063">
    <property type="component" value="Unassembled WGS sequence"/>
</dbReference>
<sequence>MLDYLTWLYKLYEEAGKPGSVKLGRAIGCAHTTVLSLLKGPPPEDDTYAYRLIGYLAENPTQNSKEEWDGGCRHWPGSVTWRFGAEYRGRLACDACRRDDPPVTATPRGIEPRPQRIARPALPSTPRNWCATRNTGPNHRWILRSGDTVIGSMESTYSDGLPLRT</sequence>
<gene>
    <name evidence="1" type="ORF">SAMN05444921_11240</name>
</gene>
<dbReference type="AlphaFoldDB" id="A0A1G9VCT3"/>
<accession>A0A1G9VCT3</accession>
<name>A0A1G9VCT3_9ACTN</name>
<proteinExistence type="predicted"/>
<organism evidence="1 2">
    <name type="scientific">Streptomyces wuyuanensis</name>
    <dbReference type="NCBI Taxonomy" id="1196353"/>
    <lineage>
        <taxon>Bacteria</taxon>
        <taxon>Bacillati</taxon>
        <taxon>Actinomycetota</taxon>
        <taxon>Actinomycetes</taxon>
        <taxon>Kitasatosporales</taxon>
        <taxon>Streptomycetaceae</taxon>
        <taxon>Streptomyces</taxon>
    </lineage>
</organism>
<dbReference type="RefSeq" id="WP_093656235.1">
    <property type="nucleotide sequence ID" value="NZ_FNHI01000012.1"/>
</dbReference>
<evidence type="ECO:0000313" key="1">
    <source>
        <dbReference type="EMBL" id="SDM70024.1"/>
    </source>
</evidence>
<evidence type="ECO:0000313" key="2">
    <source>
        <dbReference type="Proteomes" id="UP000199063"/>
    </source>
</evidence>
<keyword evidence="2" id="KW-1185">Reference proteome</keyword>
<protein>
    <submittedName>
        <fullName evidence="1">Uncharacterized protein</fullName>
    </submittedName>
</protein>